<dbReference type="OrthoDB" id="6270329at2759"/>
<evidence type="ECO:0008006" key="3">
    <source>
        <dbReference type="Google" id="ProtNLM"/>
    </source>
</evidence>
<dbReference type="Proteomes" id="UP000507470">
    <property type="component" value="Unassembled WGS sequence"/>
</dbReference>
<evidence type="ECO:0000313" key="2">
    <source>
        <dbReference type="Proteomes" id="UP000507470"/>
    </source>
</evidence>
<keyword evidence="2" id="KW-1185">Reference proteome</keyword>
<organism evidence="1 2">
    <name type="scientific">Mytilus coruscus</name>
    <name type="common">Sea mussel</name>
    <dbReference type="NCBI Taxonomy" id="42192"/>
    <lineage>
        <taxon>Eukaryota</taxon>
        <taxon>Metazoa</taxon>
        <taxon>Spiralia</taxon>
        <taxon>Lophotrochozoa</taxon>
        <taxon>Mollusca</taxon>
        <taxon>Bivalvia</taxon>
        <taxon>Autobranchia</taxon>
        <taxon>Pteriomorphia</taxon>
        <taxon>Mytilida</taxon>
        <taxon>Mytiloidea</taxon>
        <taxon>Mytilidae</taxon>
        <taxon>Mytilinae</taxon>
        <taxon>Mytilus</taxon>
    </lineage>
</organism>
<dbReference type="AlphaFoldDB" id="A0A6J8B9I3"/>
<gene>
    <name evidence="1" type="ORF">MCOR_16208</name>
</gene>
<evidence type="ECO:0000313" key="1">
    <source>
        <dbReference type="EMBL" id="CAC5380233.1"/>
    </source>
</evidence>
<accession>A0A6J8B9I3</accession>
<name>A0A6J8B9I3_MYTCO</name>
<sequence>MYILHGRKQDQAKHFYVYYGVIKVCLQDHTTAHNTTIHNPAIPRDIILISQNCSKHNEKYTIYCKKHECPCCSGCIVENHNECRNLAKLADFIKKNKPSNAFCEMEHSLEELVNNFKAIRHDQQNNLQMLARMKSQIDKEIKETRITINNHLDEIQNDIMEKLNAVEEEENTKLSHC</sequence>
<dbReference type="EMBL" id="CACVKT020002854">
    <property type="protein sequence ID" value="CAC5380233.1"/>
    <property type="molecule type" value="Genomic_DNA"/>
</dbReference>
<reference evidence="1 2" key="1">
    <citation type="submission" date="2020-06" db="EMBL/GenBank/DDBJ databases">
        <authorList>
            <person name="Li R."/>
            <person name="Bekaert M."/>
        </authorList>
    </citation>
    <scope>NUCLEOTIDE SEQUENCE [LARGE SCALE GENOMIC DNA]</scope>
    <source>
        <strain evidence="2">wild</strain>
    </source>
</reference>
<protein>
    <recommendedName>
        <fullName evidence="3">B box-type domain-containing protein</fullName>
    </recommendedName>
</protein>
<proteinExistence type="predicted"/>